<proteinExistence type="predicted"/>
<dbReference type="GO" id="GO:1901530">
    <property type="term" value="P:response to hypochlorite"/>
    <property type="evidence" value="ECO:0007669"/>
    <property type="project" value="TreeGrafter"/>
</dbReference>
<feature type="transmembrane region" description="Helical" evidence="1">
    <location>
        <begin position="32"/>
        <end position="51"/>
    </location>
</feature>
<keyword evidence="1" id="KW-0812">Transmembrane</keyword>
<feature type="transmembrane region" description="Helical" evidence="1">
    <location>
        <begin position="103"/>
        <end position="123"/>
    </location>
</feature>
<dbReference type="GO" id="GO:0005886">
    <property type="term" value="C:plasma membrane"/>
    <property type="evidence" value="ECO:0007669"/>
    <property type="project" value="TreeGrafter"/>
</dbReference>
<accession>A0A5C1AD92</accession>
<dbReference type="Proteomes" id="UP000324974">
    <property type="component" value="Chromosome"/>
</dbReference>
<feature type="transmembrane region" description="Helical" evidence="1">
    <location>
        <begin position="71"/>
        <end position="96"/>
    </location>
</feature>
<dbReference type="Pfam" id="PF04224">
    <property type="entry name" value="DUF417"/>
    <property type="match status" value="1"/>
</dbReference>
<name>A0A5C1AD92_9BACT</name>
<feature type="transmembrane region" description="Helical" evidence="1">
    <location>
        <begin position="135"/>
        <end position="160"/>
    </location>
</feature>
<dbReference type="KEGG" id="lrs:PX52LOC_03632"/>
<reference evidence="3" key="1">
    <citation type="submission" date="2019-08" db="EMBL/GenBank/DDBJ databases">
        <title>Limnoglobus roseus gen. nov., sp. nov., a novel freshwater planctomycete with a giant genome from the family Gemmataceae.</title>
        <authorList>
            <person name="Kulichevskaya I.S."/>
            <person name="Naumoff D.G."/>
            <person name="Miroshnikov K."/>
            <person name="Ivanova A."/>
            <person name="Philippov D.A."/>
            <person name="Hakobyan A."/>
            <person name="Rijpstra I.C."/>
            <person name="Sinninghe Damste J.S."/>
            <person name="Liesack W."/>
            <person name="Dedysh S.N."/>
        </authorList>
    </citation>
    <scope>NUCLEOTIDE SEQUENCE [LARGE SCALE GENOMIC DNA]</scope>
    <source>
        <strain evidence="3">PX52</strain>
    </source>
</reference>
<organism evidence="2 3">
    <name type="scientific">Limnoglobus roseus</name>
    <dbReference type="NCBI Taxonomy" id="2598579"/>
    <lineage>
        <taxon>Bacteria</taxon>
        <taxon>Pseudomonadati</taxon>
        <taxon>Planctomycetota</taxon>
        <taxon>Planctomycetia</taxon>
        <taxon>Gemmatales</taxon>
        <taxon>Gemmataceae</taxon>
        <taxon>Limnoglobus</taxon>
    </lineage>
</organism>
<evidence type="ECO:0000313" key="2">
    <source>
        <dbReference type="EMBL" id="QEL16670.1"/>
    </source>
</evidence>
<keyword evidence="3" id="KW-1185">Reference proteome</keyword>
<evidence type="ECO:0008006" key="4">
    <source>
        <dbReference type="Google" id="ProtNLM"/>
    </source>
</evidence>
<evidence type="ECO:0000256" key="1">
    <source>
        <dbReference type="SAM" id="Phobius"/>
    </source>
</evidence>
<dbReference type="EMBL" id="CP042425">
    <property type="protein sequence ID" value="QEL16670.1"/>
    <property type="molecule type" value="Genomic_DNA"/>
</dbReference>
<dbReference type="InterPro" id="IPR007339">
    <property type="entry name" value="RclC-like"/>
</dbReference>
<keyword evidence="1" id="KW-0472">Membrane</keyword>
<evidence type="ECO:0000313" key="3">
    <source>
        <dbReference type="Proteomes" id="UP000324974"/>
    </source>
</evidence>
<dbReference type="AlphaFoldDB" id="A0A5C1AD92"/>
<sequence length="169" mass="18064">MTTLTTTTSPAARIDQALVALGARAEAIGVHALRYGLVLILLWIGGMKFTAYEAEGIRPFVENSPFFSWTYPVFGVRGMSAILGVTEILVGLMIAARPWFPRLSAVGSLLAVGMFLGTLSFLVTTPGTFVKDLGGFPAISVLGQFLIKDVALLAASIWSFGEAVRAIRR</sequence>
<gene>
    <name evidence="2" type="ORF">PX52LOC_03632</name>
</gene>
<keyword evidence="1" id="KW-1133">Transmembrane helix</keyword>
<protein>
    <recommendedName>
        <fullName evidence="4">DUF417 domain-containing protein</fullName>
    </recommendedName>
</protein>
<dbReference type="PANTHER" id="PTHR40106:SF1">
    <property type="entry name" value="INNER MEMBRANE PROTEIN RCLC"/>
    <property type="match status" value="1"/>
</dbReference>
<dbReference type="RefSeq" id="WP_149111364.1">
    <property type="nucleotide sequence ID" value="NZ_CP042425.1"/>
</dbReference>
<dbReference type="PANTHER" id="PTHR40106">
    <property type="entry name" value="INNER MEMBRANE PROTEIN RCLC"/>
    <property type="match status" value="1"/>
</dbReference>
<dbReference type="OrthoDB" id="1118972at2"/>